<sequence>MAQSILYPPTQKLVDELLEEVKILKCHAVFASRNDLFEHVYANCCRPSSRADGRWRHVFSDFSQFYEFDHFDYSDNCRPTDNPPDGPPDYPVVALFHACPVNHFHACPVNCFHTRPVNLFHARSADCSADGPASCLPADKPATCPVSHFHLRLPNLWLSLRVQEQTVRAPSNQGPRPTF</sequence>
<gene>
    <name evidence="1" type="ORF">MMYC01_204673</name>
</gene>
<protein>
    <submittedName>
        <fullName evidence="1">Uncharacterized protein</fullName>
    </submittedName>
</protein>
<dbReference type="AlphaFoldDB" id="A0A175W9P5"/>
<accession>A0A175W9P5</accession>
<proteinExistence type="predicted"/>
<evidence type="ECO:0000313" key="1">
    <source>
        <dbReference type="EMBL" id="KXX80333.1"/>
    </source>
</evidence>
<keyword evidence="2" id="KW-1185">Reference proteome</keyword>
<dbReference type="VEuPathDB" id="FungiDB:MMYC01_204673"/>
<reference evidence="1 2" key="1">
    <citation type="journal article" date="2016" name="Genome Announc.">
        <title>Genome Sequence of Madurella mycetomatis mm55, Isolated from a Human Mycetoma Case in Sudan.</title>
        <authorList>
            <person name="Smit S."/>
            <person name="Derks M.F."/>
            <person name="Bervoets S."/>
            <person name="Fahal A."/>
            <person name="van Leeuwen W."/>
            <person name="van Belkum A."/>
            <person name="van de Sande W.W."/>
        </authorList>
    </citation>
    <scope>NUCLEOTIDE SEQUENCE [LARGE SCALE GENOMIC DNA]</scope>
    <source>
        <strain evidence="2">mm55</strain>
    </source>
</reference>
<organism evidence="1 2">
    <name type="scientific">Madurella mycetomatis</name>
    <dbReference type="NCBI Taxonomy" id="100816"/>
    <lineage>
        <taxon>Eukaryota</taxon>
        <taxon>Fungi</taxon>
        <taxon>Dikarya</taxon>
        <taxon>Ascomycota</taxon>
        <taxon>Pezizomycotina</taxon>
        <taxon>Sordariomycetes</taxon>
        <taxon>Sordariomycetidae</taxon>
        <taxon>Sordariales</taxon>
        <taxon>Sordariales incertae sedis</taxon>
        <taxon>Madurella</taxon>
    </lineage>
</organism>
<dbReference type="EMBL" id="LCTW02000062">
    <property type="protein sequence ID" value="KXX80333.1"/>
    <property type="molecule type" value="Genomic_DNA"/>
</dbReference>
<name>A0A175W9P5_9PEZI</name>
<comment type="caution">
    <text evidence="1">The sequence shown here is derived from an EMBL/GenBank/DDBJ whole genome shotgun (WGS) entry which is preliminary data.</text>
</comment>
<evidence type="ECO:0000313" key="2">
    <source>
        <dbReference type="Proteomes" id="UP000078237"/>
    </source>
</evidence>
<dbReference type="Proteomes" id="UP000078237">
    <property type="component" value="Unassembled WGS sequence"/>
</dbReference>